<gene>
    <name evidence="7" type="ORF">ATM17_30230</name>
</gene>
<comment type="similarity">
    <text evidence="2">Belongs to the acyl-CoA dehydrogenase family.</text>
</comment>
<evidence type="ECO:0000256" key="1">
    <source>
        <dbReference type="ARBA" id="ARBA00001974"/>
    </source>
</evidence>
<keyword evidence="7" id="KW-0614">Plasmid</keyword>
<dbReference type="KEGG" id="smaz:LH19_26235"/>
<name>A0AAC9AZB0_SPHMC</name>
<evidence type="ECO:0000256" key="3">
    <source>
        <dbReference type="ARBA" id="ARBA00022630"/>
    </source>
</evidence>
<dbReference type="GO" id="GO:0050660">
    <property type="term" value="F:flavin adenine dinucleotide binding"/>
    <property type="evidence" value="ECO:0007669"/>
    <property type="project" value="InterPro"/>
</dbReference>
<evidence type="ECO:0000313" key="8">
    <source>
        <dbReference type="Proteomes" id="UP000076088"/>
    </source>
</evidence>
<dbReference type="AlphaFoldDB" id="A0AAC9AZB0"/>
<dbReference type="InterPro" id="IPR009100">
    <property type="entry name" value="AcylCoA_DH/oxidase_NM_dom_sf"/>
</dbReference>
<dbReference type="SUPFAM" id="SSF47203">
    <property type="entry name" value="Acyl-CoA dehydrogenase C-terminal domain-like"/>
    <property type="match status" value="1"/>
</dbReference>
<evidence type="ECO:0000259" key="6">
    <source>
        <dbReference type="Pfam" id="PF00441"/>
    </source>
</evidence>
<dbReference type="GO" id="GO:0003995">
    <property type="term" value="F:acyl-CoA dehydrogenase activity"/>
    <property type="evidence" value="ECO:0007669"/>
    <property type="project" value="TreeGrafter"/>
</dbReference>
<reference evidence="8" key="1">
    <citation type="submission" date="2015-11" db="EMBL/GenBank/DDBJ databases">
        <title>Complete genome sequence of a polyethylene-glycol degrader Sphingopyxis macrogoltabida 203N (NBRC 111659).</title>
        <authorList>
            <person name="Yoshiyuki O."/>
            <person name="Shouta N."/>
            <person name="Nagata Y."/>
            <person name="Numata M."/>
            <person name="Tsuchikane K."/>
            <person name="Hosoyama A."/>
            <person name="Yamazoe A."/>
            <person name="Tsuda M."/>
            <person name="Fujita N."/>
            <person name="Kawai F."/>
        </authorList>
    </citation>
    <scope>NUCLEOTIDE SEQUENCE [LARGE SCALE GENOMIC DNA]</scope>
    <source>
        <strain evidence="8">203N</strain>
        <plasmid evidence="8">unnamed1</plasmid>
    </source>
</reference>
<dbReference type="EMBL" id="CP013345">
    <property type="protein sequence ID" value="AMU92539.1"/>
    <property type="molecule type" value="Genomic_DNA"/>
</dbReference>
<keyword evidence="5" id="KW-0560">Oxidoreductase</keyword>
<dbReference type="PANTHER" id="PTHR43884">
    <property type="entry name" value="ACYL-COA DEHYDROGENASE"/>
    <property type="match status" value="1"/>
</dbReference>
<dbReference type="PANTHER" id="PTHR43884:SF20">
    <property type="entry name" value="ACYL-COA DEHYDROGENASE FADE28"/>
    <property type="match status" value="1"/>
</dbReference>
<dbReference type="Proteomes" id="UP000076088">
    <property type="component" value="Plasmid unnamed1"/>
</dbReference>
<dbReference type="InterPro" id="IPR009075">
    <property type="entry name" value="AcylCo_DH/oxidase_C"/>
</dbReference>
<dbReference type="InterPro" id="IPR037069">
    <property type="entry name" value="AcylCoA_DH/ox_N_sf"/>
</dbReference>
<evidence type="ECO:0000313" key="7">
    <source>
        <dbReference type="EMBL" id="AMU92539.1"/>
    </source>
</evidence>
<sequence length="337" mass="35702">MDDIAQLLAETLDRLLDEHCTGRRIREIEAGEPAETLWSLIEESGFADALLPETNGGAGLDLAQTYPLFELCGRHAVPVPLAQTMVARAALAAAGVSPPPGSIAIGRATQDGYGAIHAPAVSFGQVADWALVALGDAAVLLRVEVRDRHVFPLDASLSWQAAALTGAAALPIGGTLLELEACLASAQLAGAMARIFEQTLDYANGRQQFGRPIGKFQTVQHQLSVMAELVFASRMAAQLGCRASSDERFALAVAAAKARTSEAALEVATIAHAVHGAIGFTAELDLQLFTRRLHAGRLSAGSESFWHDRLGKTLIAEWHGPCLDMIQAITRQEGDAR</sequence>
<evidence type="ECO:0000256" key="2">
    <source>
        <dbReference type="ARBA" id="ARBA00009347"/>
    </source>
</evidence>
<evidence type="ECO:0000256" key="4">
    <source>
        <dbReference type="ARBA" id="ARBA00022827"/>
    </source>
</evidence>
<dbReference type="Gene3D" id="1.10.540.10">
    <property type="entry name" value="Acyl-CoA dehydrogenase/oxidase, N-terminal domain"/>
    <property type="match status" value="1"/>
</dbReference>
<keyword evidence="3" id="KW-0285">Flavoprotein</keyword>
<keyword evidence="4" id="KW-0274">FAD</keyword>
<accession>A0AAC9AZB0</accession>
<dbReference type="SUPFAM" id="SSF56645">
    <property type="entry name" value="Acyl-CoA dehydrogenase NM domain-like"/>
    <property type="match status" value="1"/>
</dbReference>
<dbReference type="RefSeq" id="WP_054734468.1">
    <property type="nucleotide sequence ID" value="NZ_CP009430.1"/>
</dbReference>
<geneLocation type="plasmid" evidence="7 8">
    <name>unnamed1</name>
</geneLocation>
<reference evidence="7 8" key="2">
    <citation type="journal article" date="2016" name="Genome Announc.">
        <title>Complete Genome Sequence of Sphingopyxis macrogoltabida Strain 203N (NBRC 111659), a Polyethylene Glycol Degrader.</title>
        <authorList>
            <person name="Ohtsubo Y."/>
            <person name="Nonoyama S."/>
            <person name="Nagata Y."/>
            <person name="Numata M."/>
            <person name="Tsuchikane K."/>
            <person name="Hosoyama A."/>
            <person name="Yamazoe A."/>
            <person name="Tsuda M."/>
            <person name="Fujita N."/>
            <person name="Kawai F."/>
        </authorList>
    </citation>
    <scope>NUCLEOTIDE SEQUENCE [LARGE SCALE GENOMIC DNA]</scope>
    <source>
        <strain evidence="7 8">203N</strain>
    </source>
</reference>
<feature type="domain" description="Acyl-CoA dehydrogenase/oxidase C-terminal" evidence="6">
    <location>
        <begin position="177"/>
        <end position="304"/>
    </location>
</feature>
<evidence type="ECO:0000256" key="5">
    <source>
        <dbReference type="ARBA" id="ARBA00023002"/>
    </source>
</evidence>
<protein>
    <recommendedName>
        <fullName evidence="6">Acyl-CoA dehydrogenase/oxidase C-terminal domain-containing protein</fullName>
    </recommendedName>
</protein>
<proteinExistence type="inferred from homology"/>
<organism evidence="7 8">
    <name type="scientific">Sphingopyxis macrogoltabida</name>
    <name type="common">Sphingomonas macrogoltabidus</name>
    <dbReference type="NCBI Taxonomy" id="33050"/>
    <lineage>
        <taxon>Bacteria</taxon>
        <taxon>Pseudomonadati</taxon>
        <taxon>Pseudomonadota</taxon>
        <taxon>Alphaproteobacteria</taxon>
        <taxon>Sphingomonadales</taxon>
        <taxon>Sphingomonadaceae</taxon>
        <taxon>Sphingopyxis</taxon>
    </lineage>
</organism>
<keyword evidence="8" id="KW-1185">Reference proteome</keyword>
<comment type="cofactor">
    <cofactor evidence="1">
        <name>FAD</name>
        <dbReference type="ChEBI" id="CHEBI:57692"/>
    </cofactor>
</comment>
<dbReference type="Gene3D" id="1.20.140.10">
    <property type="entry name" value="Butyryl-CoA Dehydrogenase, subunit A, domain 3"/>
    <property type="match status" value="1"/>
</dbReference>
<dbReference type="Pfam" id="PF00441">
    <property type="entry name" value="Acyl-CoA_dh_1"/>
    <property type="match status" value="1"/>
</dbReference>
<dbReference type="InterPro" id="IPR036250">
    <property type="entry name" value="AcylCo_DH-like_C"/>
</dbReference>